<keyword evidence="8" id="KW-0677">Repeat</keyword>
<keyword evidence="9" id="KW-1133">Transmembrane helix</keyword>
<keyword evidence="3" id="KW-1003">Cell membrane</keyword>
<reference evidence="12" key="1">
    <citation type="submission" date="2023-12" db="EMBL/GenBank/DDBJ databases">
        <title>Genome assembly of Anisodus tanguticus.</title>
        <authorList>
            <person name="Wang Y.-J."/>
        </authorList>
    </citation>
    <scope>NUCLEOTIDE SEQUENCE</scope>
    <source>
        <strain evidence="12">KB-2021</strain>
        <tissue evidence="12">Leaf</tissue>
    </source>
</reference>
<proteinExistence type="predicted"/>
<keyword evidence="5" id="KW-0433">Leucine-rich repeat</keyword>
<dbReference type="InterPro" id="IPR001611">
    <property type="entry name" value="Leu-rich_rpt"/>
</dbReference>
<evidence type="ECO:0000256" key="3">
    <source>
        <dbReference type="ARBA" id="ARBA00022475"/>
    </source>
</evidence>
<organism evidence="12 13">
    <name type="scientific">Anisodus tanguticus</name>
    <dbReference type="NCBI Taxonomy" id="243964"/>
    <lineage>
        <taxon>Eukaryota</taxon>
        <taxon>Viridiplantae</taxon>
        <taxon>Streptophyta</taxon>
        <taxon>Embryophyta</taxon>
        <taxon>Tracheophyta</taxon>
        <taxon>Spermatophyta</taxon>
        <taxon>Magnoliopsida</taxon>
        <taxon>eudicotyledons</taxon>
        <taxon>Gunneridae</taxon>
        <taxon>Pentapetalae</taxon>
        <taxon>asterids</taxon>
        <taxon>lamiids</taxon>
        <taxon>Solanales</taxon>
        <taxon>Solanaceae</taxon>
        <taxon>Solanoideae</taxon>
        <taxon>Hyoscyameae</taxon>
        <taxon>Anisodus</taxon>
    </lineage>
</organism>
<keyword evidence="6" id="KW-0812">Transmembrane</keyword>
<dbReference type="SUPFAM" id="SSF52047">
    <property type="entry name" value="RNI-like"/>
    <property type="match status" value="1"/>
</dbReference>
<keyword evidence="10" id="KW-0472">Membrane</keyword>
<sequence length="498" mass="54821">MRRTIHVKLYLRNNNLTGRIPASIGNLTSLVELHLSYNILEGQVPDPVTSLIHLKQLGFSVNSLSGEFPSSLFNLSSLELISLSYNNFSGNLRPDLGNFFPNLQRLYLAQNSFTGSIPSSLANASKLLQLDFPENNFTGSIPVSFGNLEHLFWLNIWSNHLGYGEFDDLKFLDSLANCSNLEYLLIGVNQFGDIGNWSHLIALDFSFNNFSGIIPPTIGNCLSLGDFHMQGNSLHGTIPDIGALMDLQFLDLSLNNLSGPIPHFMENLTSLQYLNLSFNDLEGQVPVTGPFSNVNVLVISGNPKLCGGIQDLHLHPCVAQEPKKMQSNLTTLQELHLSYCNNIAGQIPDSISPLKKLREIGVGVNRLPGEFPASLSDIANMFPNLQRLHLAQNHFTGSIPSSLANATKMMQLDIPQNNFTGTVPICFSDQVNLLWPNVLGKSLENGAPDDLNFIDHLTNCSNLQFLHIGLNQFGGTLPNSIVNLSVWRHSSQLHSEPV</sequence>
<dbReference type="Pfam" id="PF13855">
    <property type="entry name" value="LRR_8"/>
    <property type="match status" value="1"/>
</dbReference>
<accession>A0AAE1S3B5</accession>
<keyword evidence="13" id="KW-1185">Reference proteome</keyword>
<evidence type="ECO:0000256" key="6">
    <source>
        <dbReference type="ARBA" id="ARBA00022692"/>
    </source>
</evidence>
<evidence type="ECO:0000313" key="12">
    <source>
        <dbReference type="EMBL" id="KAK4362660.1"/>
    </source>
</evidence>
<evidence type="ECO:0000256" key="2">
    <source>
        <dbReference type="ARBA" id="ARBA00004236"/>
    </source>
</evidence>
<dbReference type="Pfam" id="PF00560">
    <property type="entry name" value="LRR_1"/>
    <property type="match status" value="7"/>
</dbReference>
<evidence type="ECO:0000256" key="10">
    <source>
        <dbReference type="ARBA" id="ARBA00023136"/>
    </source>
</evidence>
<dbReference type="FunFam" id="3.80.10.10:FF:000095">
    <property type="entry name" value="LRR receptor-like serine/threonine-protein kinase GSO1"/>
    <property type="match status" value="1"/>
</dbReference>
<dbReference type="EMBL" id="JAVYJV010000009">
    <property type="protein sequence ID" value="KAK4362660.1"/>
    <property type="molecule type" value="Genomic_DNA"/>
</dbReference>
<comment type="caution">
    <text evidence="12">The sequence shown here is derived from an EMBL/GenBank/DDBJ whole genome shotgun (WGS) entry which is preliminary data.</text>
</comment>
<dbReference type="PANTHER" id="PTHR48004:SF58">
    <property type="entry name" value="OS01G0162200 PROTEIN"/>
    <property type="match status" value="1"/>
</dbReference>
<evidence type="ECO:0000256" key="4">
    <source>
        <dbReference type="ARBA" id="ARBA00022553"/>
    </source>
</evidence>
<keyword evidence="11" id="KW-0325">Glycoprotein</keyword>
<dbReference type="AlphaFoldDB" id="A0AAE1S3B5"/>
<evidence type="ECO:0000256" key="1">
    <source>
        <dbReference type="ARBA" id="ARBA00004167"/>
    </source>
</evidence>
<evidence type="ECO:0000256" key="9">
    <source>
        <dbReference type="ARBA" id="ARBA00022989"/>
    </source>
</evidence>
<dbReference type="InterPro" id="IPR052941">
    <property type="entry name" value="StomDev_PlantInt_Reg"/>
</dbReference>
<dbReference type="GO" id="GO:0005886">
    <property type="term" value="C:plasma membrane"/>
    <property type="evidence" value="ECO:0007669"/>
    <property type="project" value="UniProtKB-SubCell"/>
</dbReference>
<dbReference type="Proteomes" id="UP001291623">
    <property type="component" value="Unassembled WGS sequence"/>
</dbReference>
<protein>
    <submittedName>
        <fullName evidence="12">Uncharacterized protein</fullName>
    </submittedName>
</protein>
<dbReference type="PRINTS" id="PR00019">
    <property type="entry name" value="LEURICHRPT"/>
</dbReference>
<name>A0AAE1S3B5_9SOLA</name>
<dbReference type="InterPro" id="IPR032675">
    <property type="entry name" value="LRR_dom_sf"/>
</dbReference>
<evidence type="ECO:0000256" key="8">
    <source>
        <dbReference type="ARBA" id="ARBA00022737"/>
    </source>
</evidence>
<dbReference type="PANTHER" id="PTHR48004">
    <property type="entry name" value="OS01G0149700 PROTEIN"/>
    <property type="match status" value="1"/>
</dbReference>
<dbReference type="FunFam" id="3.80.10.10:FF:000383">
    <property type="entry name" value="Leucine-rich repeat receptor protein kinase EMS1"/>
    <property type="match status" value="1"/>
</dbReference>
<evidence type="ECO:0000256" key="7">
    <source>
        <dbReference type="ARBA" id="ARBA00022729"/>
    </source>
</evidence>
<keyword evidence="4" id="KW-0597">Phosphoprotein</keyword>
<comment type="subcellular location">
    <subcellularLocation>
        <location evidence="2">Cell membrane</location>
    </subcellularLocation>
    <subcellularLocation>
        <location evidence="1">Membrane</location>
        <topology evidence="1">Single-pass membrane protein</topology>
    </subcellularLocation>
</comment>
<dbReference type="Gene3D" id="3.80.10.10">
    <property type="entry name" value="Ribonuclease Inhibitor"/>
    <property type="match status" value="2"/>
</dbReference>
<gene>
    <name evidence="12" type="ORF">RND71_017901</name>
</gene>
<keyword evidence="7" id="KW-0732">Signal</keyword>
<dbReference type="FunFam" id="3.80.10.10:FF:000041">
    <property type="entry name" value="LRR receptor-like serine/threonine-protein kinase ERECTA"/>
    <property type="match status" value="1"/>
</dbReference>
<evidence type="ECO:0000256" key="5">
    <source>
        <dbReference type="ARBA" id="ARBA00022614"/>
    </source>
</evidence>
<evidence type="ECO:0000313" key="13">
    <source>
        <dbReference type="Proteomes" id="UP001291623"/>
    </source>
</evidence>
<evidence type="ECO:0000256" key="11">
    <source>
        <dbReference type="ARBA" id="ARBA00023180"/>
    </source>
</evidence>